<proteinExistence type="predicted"/>
<dbReference type="EMBL" id="BBMN01000005">
    <property type="protein sequence ID" value="GAL04997.1"/>
    <property type="molecule type" value="Genomic_DNA"/>
</dbReference>
<evidence type="ECO:0000313" key="1">
    <source>
        <dbReference type="EMBL" id="GAL04997.1"/>
    </source>
</evidence>
<name>A0A090RBS8_9GAMM</name>
<gene>
    <name evidence="1" type="ORF">JCM19237_4363</name>
</gene>
<evidence type="ECO:0000313" key="2">
    <source>
        <dbReference type="Proteomes" id="UP000029227"/>
    </source>
</evidence>
<protein>
    <submittedName>
        <fullName evidence="1">Uncharacterized protein</fullName>
    </submittedName>
</protein>
<sequence length="54" mass="6002">MLTFNHDFALRHDHDITTEEPQHLQISADSEQEVQRKALVRAAQVAGGCEASAQ</sequence>
<dbReference type="RefSeq" id="WP_156168800.1">
    <property type="nucleotide sequence ID" value="NZ_BMYC01000020.1"/>
</dbReference>
<dbReference type="Proteomes" id="UP000029227">
    <property type="component" value="Unassembled WGS sequence"/>
</dbReference>
<dbReference type="STRING" id="754436.JCM19237_4363"/>
<reference evidence="1 2" key="1">
    <citation type="journal article" date="2014" name="Genome Announc.">
        <title>Draft Genome Sequences of Two Vibrionaceae Species, Vibrio ponticus C121 and Photobacterium aphoticum C119, Isolated as Coral Reef Microbiota.</title>
        <authorList>
            <person name="Al-saari N."/>
            <person name="Meirelles P.M."/>
            <person name="Mino S."/>
            <person name="Suda W."/>
            <person name="Oshima K."/>
            <person name="Hattori M."/>
            <person name="Ohkuma M."/>
            <person name="Thompson F.L."/>
            <person name="Gomez-Gil B."/>
            <person name="Sawabe T."/>
            <person name="Sawabe T."/>
        </authorList>
    </citation>
    <scope>NUCLEOTIDE SEQUENCE [LARGE SCALE GENOMIC DNA]</scope>
    <source>
        <strain evidence="1 2">JCM 19237</strain>
    </source>
</reference>
<dbReference type="AlphaFoldDB" id="A0A090RBS8"/>
<accession>A0A090RBS8</accession>
<comment type="caution">
    <text evidence="1">The sequence shown here is derived from an EMBL/GenBank/DDBJ whole genome shotgun (WGS) entry which is preliminary data.</text>
</comment>
<organism evidence="1 2">
    <name type="scientific">Photobacterium aphoticum</name>
    <dbReference type="NCBI Taxonomy" id="754436"/>
    <lineage>
        <taxon>Bacteria</taxon>
        <taxon>Pseudomonadati</taxon>
        <taxon>Pseudomonadota</taxon>
        <taxon>Gammaproteobacteria</taxon>
        <taxon>Vibrionales</taxon>
        <taxon>Vibrionaceae</taxon>
        <taxon>Photobacterium</taxon>
    </lineage>
</organism>